<dbReference type="AlphaFoldDB" id="A0ABD6D478"/>
<keyword evidence="1" id="KW-1133">Transmembrane helix</keyword>
<dbReference type="Proteomes" id="UP001597052">
    <property type="component" value="Unassembled WGS sequence"/>
</dbReference>
<keyword evidence="1" id="KW-0812">Transmembrane</keyword>
<organism evidence="2 3">
    <name type="scientific">Halohasta litorea</name>
    <dbReference type="NCBI Taxonomy" id="869891"/>
    <lineage>
        <taxon>Archaea</taxon>
        <taxon>Methanobacteriati</taxon>
        <taxon>Methanobacteriota</taxon>
        <taxon>Stenosarchaea group</taxon>
        <taxon>Halobacteria</taxon>
        <taxon>Halobacteriales</taxon>
        <taxon>Haloferacaceae</taxon>
        <taxon>Halohasta</taxon>
    </lineage>
</organism>
<keyword evidence="3" id="KW-1185">Reference proteome</keyword>
<keyword evidence="1" id="KW-0472">Membrane</keyword>
<feature type="transmembrane region" description="Helical" evidence="1">
    <location>
        <begin position="25"/>
        <end position="48"/>
    </location>
</feature>
<gene>
    <name evidence="2" type="ORF">ACFSBW_02980</name>
</gene>
<dbReference type="RefSeq" id="WP_256394535.1">
    <property type="nucleotide sequence ID" value="NZ_JANHDJ010000001.1"/>
</dbReference>
<proteinExistence type="predicted"/>
<dbReference type="EMBL" id="JBHUDM010000001">
    <property type="protein sequence ID" value="MFD1640841.1"/>
    <property type="molecule type" value="Genomic_DNA"/>
</dbReference>
<accession>A0ABD6D478</accession>
<sequence>MSADRADTVGVSRRLPSRATVREGLLTLVYLITLVVGSSLLVTLELVVRL</sequence>
<comment type="caution">
    <text evidence="2">The sequence shown here is derived from an EMBL/GenBank/DDBJ whole genome shotgun (WGS) entry which is preliminary data.</text>
</comment>
<evidence type="ECO:0000313" key="2">
    <source>
        <dbReference type="EMBL" id="MFD1640841.1"/>
    </source>
</evidence>
<name>A0ABD6D478_9EURY</name>
<evidence type="ECO:0000256" key="1">
    <source>
        <dbReference type="SAM" id="Phobius"/>
    </source>
</evidence>
<protein>
    <submittedName>
        <fullName evidence="2">Uncharacterized protein</fullName>
    </submittedName>
</protein>
<reference evidence="2 3" key="1">
    <citation type="journal article" date="2019" name="Int. J. Syst. Evol. Microbiol.">
        <title>The Global Catalogue of Microorganisms (GCM) 10K type strain sequencing project: providing services to taxonomists for standard genome sequencing and annotation.</title>
        <authorList>
            <consortium name="The Broad Institute Genomics Platform"/>
            <consortium name="The Broad Institute Genome Sequencing Center for Infectious Disease"/>
            <person name="Wu L."/>
            <person name="Ma J."/>
        </authorList>
    </citation>
    <scope>NUCLEOTIDE SEQUENCE [LARGE SCALE GENOMIC DNA]</scope>
    <source>
        <strain evidence="2 3">CGMCC 1.10593</strain>
    </source>
</reference>
<evidence type="ECO:0000313" key="3">
    <source>
        <dbReference type="Proteomes" id="UP001597052"/>
    </source>
</evidence>